<dbReference type="AlphaFoldDB" id="A0A811ZB90"/>
<sequence>MNNYFQFLANESLCLPFQQPTFQGAAWGWPTFVSPPASLSLTLSDFMPSCHFPSAHRSAVFISMISKCHIRIMIVEITEIILRIKSQINVLEEVKRFKPLKSRNVSYSGVSNAHQLHHGKMVWLL</sequence>
<protein>
    <submittedName>
        <fullName evidence="1">(raccoon dog) hypothetical protein</fullName>
    </submittedName>
</protein>
<organism evidence="1 2">
    <name type="scientific">Nyctereutes procyonoides</name>
    <name type="common">Raccoon dog</name>
    <name type="synonym">Canis procyonoides</name>
    <dbReference type="NCBI Taxonomy" id="34880"/>
    <lineage>
        <taxon>Eukaryota</taxon>
        <taxon>Metazoa</taxon>
        <taxon>Chordata</taxon>
        <taxon>Craniata</taxon>
        <taxon>Vertebrata</taxon>
        <taxon>Euteleostomi</taxon>
        <taxon>Mammalia</taxon>
        <taxon>Eutheria</taxon>
        <taxon>Laurasiatheria</taxon>
        <taxon>Carnivora</taxon>
        <taxon>Caniformia</taxon>
        <taxon>Canidae</taxon>
        <taxon>Nyctereutes</taxon>
    </lineage>
</organism>
<name>A0A811ZB90_NYCPR</name>
<dbReference type="EMBL" id="CAJHUB010000761">
    <property type="protein sequence ID" value="CAD7685970.1"/>
    <property type="molecule type" value="Genomic_DNA"/>
</dbReference>
<evidence type="ECO:0000313" key="2">
    <source>
        <dbReference type="Proteomes" id="UP000645828"/>
    </source>
</evidence>
<gene>
    <name evidence="1" type="ORF">NYPRO_LOCUS18763</name>
</gene>
<accession>A0A811ZB90</accession>
<comment type="caution">
    <text evidence="1">The sequence shown here is derived from an EMBL/GenBank/DDBJ whole genome shotgun (WGS) entry which is preliminary data.</text>
</comment>
<reference evidence="1" key="1">
    <citation type="submission" date="2020-12" db="EMBL/GenBank/DDBJ databases">
        <authorList>
            <consortium name="Molecular Ecology Group"/>
        </authorList>
    </citation>
    <scope>NUCLEOTIDE SEQUENCE</scope>
    <source>
        <strain evidence="1">TBG_1078</strain>
    </source>
</reference>
<dbReference type="Proteomes" id="UP000645828">
    <property type="component" value="Unassembled WGS sequence"/>
</dbReference>
<keyword evidence="2" id="KW-1185">Reference proteome</keyword>
<evidence type="ECO:0000313" key="1">
    <source>
        <dbReference type="EMBL" id="CAD7685970.1"/>
    </source>
</evidence>
<proteinExistence type="predicted"/>